<evidence type="ECO:0000256" key="2">
    <source>
        <dbReference type="SAM" id="SignalP"/>
    </source>
</evidence>
<accession>A0ABW5S8I8</accession>
<feature type="region of interest" description="Disordered" evidence="1">
    <location>
        <begin position="25"/>
        <end position="75"/>
    </location>
</feature>
<sequence>MKKIVIIVACLLVFSLINGCSQGSGDGSTSVHQSSSSQADSSSSKAGSSSSVQDKNNSSTAPKNKTEEKQSSEKIGTLKKTLADVRLLLKKHTPLLLPQKLPIENGSYVSAVVKNQASEFTITFKQTGTPLKVNDKALSKAKTIATMTRQIYSNESEAAKQMTYHQYGSSDGEAVPLGHQITGYADAGAGTAGISWNEGRWTLASLSPTSESAKGQQLARFIVDYLEEHALPVPRQYGQIQAYTDNRQSMIRWQDRKSIYELTGNDPMVLLEIAVSIK</sequence>
<evidence type="ECO:0000313" key="3">
    <source>
        <dbReference type="EMBL" id="MFD2695629.1"/>
    </source>
</evidence>
<comment type="caution">
    <text evidence="3">The sequence shown here is derived from an EMBL/GenBank/DDBJ whole genome shotgun (WGS) entry which is preliminary data.</text>
</comment>
<gene>
    <name evidence="3" type="ORF">ACFSUE_18670</name>
</gene>
<organism evidence="3 4">
    <name type="scientific">Sporolactobacillus shoreicorticis</name>
    <dbReference type="NCBI Taxonomy" id="1923877"/>
    <lineage>
        <taxon>Bacteria</taxon>
        <taxon>Bacillati</taxon>
        <taxon>Bacillota</taxon>
        <taxon>Bacilli</taxon>
        <taxon>Bacillales</taxon>
        <taxon>Sporolactobacillaceae</taxon>
        <taxon>Sporolactobacillus</taxon>
    </lineage>
</organism>
<keyword evidence="4" id="KW-1185">Reference proteome</keyword>
<dbReference type="Proteomes" id="UP001597399">
    <property type="component" value="Unassembled WGS sequence"/>
</dbReference>
<dbReference type="EMBL" id="JBHUMQ010000050">
    <property type="protein sequence ID" value="MFD2695629.1"/>
    <property type="molecule type" value="Genomic_DNA"/>
</dbReference>
<keyword evidence="2" id="KW-0732">Signal</keyword>
<reference evidence="4" key="1">
    <citation type="journal article" date="2019" name="Int. J. Syst. Evol. Microbiol.">
        <title>The Global Catalogue of Microorganisms (GCM) 10K type strain sequencing project: providing services to taxonomists for standard genome sequencing and annotation.</title>
        <authorList>
            <consortium name="The Broad Institute Genomics Platform"/>
            <consortium name="The Broad Institute Genome Sequencing Center for Infectious Disease"/>
            <person name="Wu L."/>
            <person name="Ma J."/>
        </authorList>
    </citation>
    <scope>NUCLEOTIDE SEQUENCE [LARGE SCALE GENOMIC DNA]</scope>
    <source>
        <strain evidence="4">TISTR 2466</strain>
    </source>
</reference>
<evidence type="ECO:0000313" key="4">
    <source>
        <dbReference type="Proteomes" id="UP001597399"/>
    </source>
</evidence>
<name>A0ABW5S8I8_9BACL</name>
<evidence type="ECO:0008006" key="5">
    <source>
        <dbReference type="Google" id="ProtNLM"/>
    </source>
</evidence>
<feature type="signal peptide" evidence="2">
    <location>
        <begin position="1"/>
        <end position="20"/>
    </location>
</feature>
<dbReference type="RefSeq" id="WP_253062953.1">
    <property type="nucleotide sequence ID" value="NZ_JAMXWM010000017.1"/>
</dbReference>
<protein>
    <recommendedName>
        <fullName evidence="5">Lipoprotein</fullName>
    </recommendedName>
</protein>
<feature type="chain" id="PRO_5046558990" description="Lipoprotein" evidence="2">
    <location>
        <begin position="21"/>
        <end position="278"/>
    </location>
</feature>
<evidence type="ECO:0000256" key="1">
    <source>
        <dbReference type="SAM" id="MobiDB-lite"/>
    </source>
</evidence>
<feature type="compositionally biased region" description="Low complexity" evidence="1">
    <location>
        <begin position="27"/>
        <end position="59"/>
    </location>
</feature>
<proteinExistence type="predicted"/>